<dbReference type="EMBL" id="JAUSVK010000001">
    <property type="protein sequence ID" value="MDQ0394277.1"/>
    <property type="molecule type" value="Genomic_DNA"/>
</dbReference>
<accession>A0ABU0FIX0</accession>
<keyword evidence="1" id="KW-0732">Signal</keyword>
<gene>
    <name evidence="2" type="ORF">J3R73_004069</name>
</gene>
<name>A0ABU0FIX0_9HYPH</name>
<keyword evidence="3" id="KW-1185">Reference proteome</keyword>
<evidence type="ECO:0000313" key="3">
    <source>
        <dbReference type="Proteomes" id="UP001237448"/>
    </source>
</evidence>
<organism evidence="2 3">
    <name type="scientific">Labrys monachus</name>
    <dbReference type="NCBI Taxonomy" id="217067"/>
    <lineage>
        <taxon>Bacteria</taxon>
        <taxon>Pseudomonadati</taxon>
        <taxon>Pseudomonadota</taxon>
        <taxon>Alphaproteobacteria</taxon>
        <taxon>Hyphomicrobiales</taxon>
        <taxon>Xanthobacteraceae</taxon>
        <taxon>Labrys</taxon>
    </lineage>
</organism>
<protein>
    <submittedName>
        <fullName evidence="2">Uncharacterized protein</fullName>
    </submittedName>
</protein>
<proteinExistence type="predicted"/>
<dbReference type="Proteomes" id="UP001237448">
    <property type="component" value="Unassembled WGS sequence"/>
</dbReference>
<sequence>MSGHVELVLAAMLAGLSVQALAEEACPPDRIIYRGEKHHFVFKADRYGTIDEFSCMSPTAHFFSKTDKSVINEEDLDKSTICKPVGMTATRGTLNGKRVYVVYRIIDGSPCCGWSSYGAIDGAKSTHAIHWQMPGRAKWGELDGGQDGFDTLQDGFFWDSHGPLGGDTYTPWKCAPAKVAPVMAKRRRPS</sequence>
<comment type="caution">
    <text evidence="2">The sequence shown here is derived from an EMBL/GenBank/DDBJ whole genome shotgun (WGS) entry which is preliminary data.</text>
</comment>
<reference evidence="2 3" key="1">
    <citation type="submission" date="2023-07" db="EMBL/GenBank/DDBJ databases">
        <title>Genomic Encyclopedia of Type Strains, Phase IV (KMG-IV): sequencing the most valuable type-strain genomes for metagenomic binning, comparative biology and taxonomic classification.</title>
        <authorList>
            <person name="Goeker M."/>
        </authorList>
    </citation>
    <scope>NUCLEOTIDE SEQUENCE [LARGE SCALE GENOMIC DNA]</scope>
    <source>
        <strain evidence="2 3">DSM 5896</strain>
    </source>
</reference>
<evidence type="ECO:0000313" key="2">
    <source>
        <dbReference type="EMBL" id="MDQ0394277.1"/>
    </source>
</evidence>
<feature type="signal peptide" evidence="1">
    <location>
        <begin position="1"/>
        <end position="22"/>
    </location>
</feature>
<feature type="chain" id="PRO_5046707117" evidence="1">
    <location>
        <begin position="23"/>
        <end position="190"/>
    </location>
</feature>
<evidence type="ECO:0000256" key="1">
    <source>
        <dbReference type="SAM" id="SignalP"/>
    </source>
</evidence>
<dbReference type="RefSeq" id="WP_307430997.1">
    <property type="nucleotide sequence ID" value="NZ_JAUSVK010000001.1"/>
</dbReference>